<proteinExistence type="predicted"/>
<accession>A0AAV4TVV0</accession>
<reference evidence="1 2" key="1">
    <citation type="submission" date="2021-06" db="EMBL/GenBank/DDBJ databases">
        <title>Caerostris darwini draft genome.</title>
        <authorList>
            <person name="Kono N."/>
            <person name="Arakawa K."/>
        </authorList>
    </citation>
    <scope>NUCLEOTIDE SEQUENCE [LARGE SCALE GENOMIC DNA]</scope>
</reference>
<sequence>MDIHSDKLTRERLINFHDLICISTFLLNTTCTVTVQLQEYQFCNSAKNRQKKRRGGNRAVISQRTAMTVTAMGNDEIYIFSDCLFLRTAARF</sequence>
<comment type="caution">
    <text evidence="1">The sequence shown here is derived from an EMBL/GenBank/DDBJ whole genome shotgun (WGS) entry which is preliminary data.</text>
</comment>
<evidence type="ECO:0000313" key="2">
    <source>
        <dbReference type="Proteomes" id="UP001054837"/>
    </source>
</evidence>
<protein>
    <submittedName>
        <fullName evidence="1">Uncharacterized protein</fullName>
    </submittedName>
</protein>
<name>A0AAV4TVV0_9ARAC</name>
<dbReference type="AlphaFoldDB" id="A0AAV4TVV0"/>
<gene>
    <name evidence="1" type="ORF">CDAR_105751</name>
</gene>
<keyword evidence="2" id="KW-1185">Reference proteome</keyword>
<dbReference type="Proteomes" id="UP001054837">
    <property type="component" value="Unassembled WGS sequence"/>
</dbReference>
<evidence type="ECO:0000313" key="1">
    <source>
        <dbReference type="EMBL" id="GIY48348.1"/>
    </source>
</evidence>
<organism evidence="1 2">
    <name type="scientific">Caerostris darwini</name>
    <dbReference type="NCBI Taxonomy" id="1538125"/>
    <lineage>
        <taxon>Eukaryota</taxon>
        <taxon>Metazoa</taxon>
        <taxon>Ecdysozoa</taxon>
        <taxon>Arthropoda</taxon>
        <taxon>Chelicerata</taxon>
        <taxon>Arachnida</taxon>
        <taxon>Araneae</taxon>
        <taxon>Araneomorphae</taxon>
        <taxon>Entelegynae</taxon>
        <taxon>Araneoidea</taxon>
        <taxon>Araneidae</taxon>
        <taxon>Caerostris</taxon>
    </lineage>
</organism>
<dbReference type="EMBL" id="BPLQ01010101">
    <property type="protein sequence ID" value="GIY48348.1"/>
    <property type="molecule type" value="Genomic_DNA"/>
</dbReference>